<keyword evidence="5 8" id="KW-0648">Protein biosynthesis</keyword>
<dbReference type="SUPFAM" id="SSF55681">
    <property type="entry name" value="Class II aaRS and biotin synthetases"/>
    <property type="match status" value="1"/>
</dbReference>
<dbReference type="InterPro" id="IPR004154">
    <property type="entry name" value="Anticodon-bd"/>
</dbReference>
<keyword evidence="2 8" id="KW-0436">Ligase</keyword>
<dbReference type="GO" id="GO:0004821">
    <property type="term" value="F:histidine-tRNA ligase activity"/>
    <property type="evidence" value="ECO:0007669"/>
    <property type="project" value="UniProtKB-UniRule"/>
</dbReference>
<keyword evidence="8" id="KW-0963">Cytoplasm</keyword>
<sequence>MLKAVPGTSDIFPQAKDYPFREPVFRYITTTAEEVLRGAGAQMVHTPIFEYLEVFQKGVGLTSDIVVKKEMYVLEDRGGRLLALRPEPTAAIVRAYNEHGMKVWPQPVRLFTWGPIFRGERQQKGRYKQFHQVDYEALGLSDPLLDAEAIALMVRIYKTLGLKNLEVKLGSVGDPEDRLRYNQYLRTLFEPYAQALSEDSRVRLEANPMRILDSKSERDQQIIAELQPKPMLEFLGPEARAFHEQVCRYLAELGVPFSIDPSMVRGLDYYVRTAWEVHHTSIGAKSALGGGGRYDGLSEMLGGPPVPGVGFGIGIERVAIALQEEGVPIPADPSPTLYLAPLDEAAKIEALVLAEQLRPKIYVEIGYAPKSPRKALEDALKKGARYVGFLGESERARGVITLKHLESGEQTTLEPLQLHSLFEGPEPK</sequence>
<dbReference type="PANTHER" id="PTHR43707:SF1">
    <property type="entry name" value="HISTIDINE--TRNA LIGASE, MITOCHONDRIAL-RELATED"/>
    <property type="match status" value="1"/>
</dbReference>
<dbReference type="PIRSF" id="PIRSF001549">
    <property type="entry name" value="His-tRNA_synth"/>
    <property type="match status" value="1"/>
</dbReference>
<keyword evidence="4 8" id="KW-0067">ATP-binding</keyword>
<evidence type="ECO:0000256" key="4">
    <source>
        <dbReference type="ARBA" id="ARBA00022840"/>
    </source>
</evidence>
<dbReference type="NCBIfam" id="TIGR00442">
    <property type="entry name" value="hisS"/>
    <property type="match status" value="1"/>
</dbReference>
<dbReference type="HAMAP" id="MF_00127">
    <property type="entry name" value="His_tRNA_synth"/>
    <property type="match status" value="1"/>
</dbReference>
<dbReference type="EMBL" id="DSWI01000011">
    <property type="protein sequence ID" value="HFG20133.1"/>
    <property type="molecule type" value="Genomic_DNA"/>
</dbReference>
<dbReference type="InterPro" id="IPR006195">
    <property type="entry name" value="aa-tRNA-synth_II"/>
</dbReference>
<dbReference type="CDD" id="cd00773">
    <property type="entry name" value="HisRS-like_core"/>
    <property type="match status" value="1"/>
</dbReference>
<dbReference type="InterPro" id="IPR033656">
    <property type="entry name" value="HisRS_anticodon"/>
</dbReference>
<dbReference type="SUPFAM" id="SSF52954">
    <property type="entry name" value="Class II aaRS ABD-related"/>
    <property type="match status" value="1"/>
</dbReference>
<comment type="subcellular location">
    <subcellularLocation>
        <location evidence="8">Cytoplasm</location>
    </subcellularLocation>
</comment>
<comment type="similarity">
    <text evidence="1 8">Belongs to the class-II aminoacyl-tRNA synthetase family.</text>
</comment>
<feature type="binding site" evidence="9">
    <location>
        <position position="118"/>
    </location>
    <ligand>
        <name>L-histidine</name>
        <dbReference type="ChEBI" id="CHEBI:57595"/>
    </ligand>
</feature>
<evidence type="ECO:0000256" key="1">
    <source>
        <dbReference type="ARBA" id="ARBA00008226"/>
    </source>
</evidence>
<evidence type="ECO:0000256" key="2">
    <source>
        <dbReference type="ARBA" id="ARBA00022598"/>
    </source>
</evidence>
<proteinExistence type="inferred from homology"/>
<organism evidence="11">
    <name type="scientific">Meiothermus ruber</name>
    <dbReference type="NCBI Taxonomy" id="277"/>
    <lineage>
        <taxon>Bacteria</taxon>
        <taxon>Thermotogati</taxon>
        <taxon>Deinococcota</taxon>
        <taxon>Deinococci</taxon>
        <taxon>Thermales</taxon>
        <taxon>Thermaceae</taxon>
        <taxon>Meiothermus</taxon>
    </lineage>
</organism>
<evidence type="ECO:0000256" key="7">
    <source>
        <dbReference type="ARBA" id="ARBA00047639"/>
    </source>
</evidence>
<protein>
    <recommendedName>
        <fullName evidence="8">Histidine--tRNA ligase</fullName>
        <ecNumber evidence="8">6.1.1.21</ecNumber>
    </recommendedName>
    <alternativeName>
        <fullName evidence="8">Histidyl-tRNA synthetase</fullName>
        <shortName evidence="8">HisRS</shortName>
    </alternativeName>
</protein>
<evidence type="ECO:0000259" key="10">
    <source>
        <dbReference type="PROSITE" id="PS50862"/>
    </source>
</evidence>
<dbReference type="GO" id="GO:0006427">
    <property type="term" value="P:histidyl-tRNA aminoacylation"/>
    <property type="evidence" value="ECO:0007669"/>
    <property type="project" value="UniProtKB-UniRule"/>
</dbReference>
<keyword evidence="3 8" id="KW-0547">Nucleotide-binding</keyword>
<comment type="subunit">
    <text evidence="8">Homodimer.</text>
</comment>
<feature type="binding site" evidence="9">
    <location>
        <position position="265"/>
    </location>
    <ligand>
        <name>L-histidine</name>
        <dbReference type="ChEBI" id="CHEBI:57595"/>
    </ligand>
</feature>
<dbReference type="GO" id="GO:0005737">
    <property type="term" value="C:cytoplasm"/>
    <property type="evidence" value="ECO:0007669"/>
    <property type="project" value="UniProtKB-SubCell"/>
</dbReference>
<evidence type="ECO:0000256" key="5">
    <source>
        <dbReference type="ARBA" id="ARBA00022917"/>
    </source>
</evidence>
<evidence type="ECO:0000256" key="9">
    <source>
        <dbReference type="PIRSR" id="PIRSR001549-1"/>
    </source>
</evidence>
<dbReference type="AlphaFoldDB" id="A0A7C3DT96"/>
<evidence type="ECO:0000313" key="11">
    <source>
        <dbReference type="EMBL" id="HFG20133.1"/>
    </source>
</evidence>
<evidence type="ECO:0000256" key="6">
    <source>
        <dbReference type="ARBA" id="ARBA00023146"/>
    </source>
</evidence>
<feature type="binding site" evidence="9">
    <location>
        <position position="136"/>
    </location>
    <ligand>
        <name>L-histidine</name>
        <dbReference type="ChEBI" id="CHEBI:57595"/>
    </ligand>
</feature>
<comment type="catalytic activity">
    <reaction evidence="7 8">
        <text>tRNA(His) + L-histidine + ATP = L-histidyl-tRNA(His) + AMP + diphosphate + H(+)</text>
        <dbReference type="Rhea" id="RHEA:17313"/>
        <dbReference type="Rhea" id="RHEA-COMP:9665"/>
        <dbReference type="Rhea" id="RHEA-COMP:9689"/>
        <dbReference type="ChEBI" id="CHEBI:15378"/>
        <dbReference type="ChEBI" id="CHEBI:30616"/>
        <dbReference type="ChEBI" id="CHEBI:33019"/>
        <dbReference type="ChEBI" id="CHEBI:57595"/>
        <dbReference type="ChEBI" id="CHEBI:78442"/>
        <dbReference type="ChEBI" id="CHEBI:78527"/>
        <dbReference type="ChEBI" id="CHEBI:456215"/>
        <dbReference type="EC" id="6.1.1.21"/>
    </reaction>
</comment>
<dbReference type="InterPro" id="IPR036621">
    <property type="entry name" value="Anticodon-bd_dom_sf"/>
</dbReference>
<dbReference type="InterPro" id="IPR041715">
    <property type="entry name" value="HisRS-like_core"/>
</dbReference>
<dbReference type="Gene3D" id="3.30.930.10">
    <property type="entry name" value="Bira Bifunctional Protein, Domain 2"/>
    <property type="match status" value="1"/>
</dbReference>
<feature type="binding site" evidence="9">
    <location>
        <position position="132"/>
    </location>
    <ligand>
        <name>L-histidine</name>
        <dbReference type="ChEBI" id="CHEBI:57595"/>
    </ligand>
</feature>
<feature type="domain" description="Aminoacyl-transfer RNA synthetases class-II family profile" evidence="10">
    <location>
        <begin position="28"/>
        <end position="330"/>
    </location>
</feature>
<accession>A0A7C3DT96</accession>
<dbReference type="InterPro" id="IPR004516">
    <property type="entry name" value="HisRS/HisZ"/>
</dbReference>
<feature type="binding site" evidence="9">
    <location>
        <begin position="87"/>
        <end position="89"/>
    </location>
    <ligand>
        <name>L-histidine</name>
        <dbReference type="ChEBI" id="CHEBI:57595"/>
    </ligand>
</feature>
<dbReference type="PANTHER" id="PTHR43707">
    <property type="entry name" value="HISTIDYL-TRNA SYNTHETASE"/>
    <property type="match status" value="1"/>
</dbReference>
<dbReference type="Pfam" id="PF03129">
    <property type="entry name" value="HGTP_anticodon"/>
    <property type="match status" value="1"/>
</dbReference>
<dbReference type="PROSITE" id="PS50862">
    <property type="entry name" value="AA_TRNA_LIGASE_II"/>
    <property type="match status" value="1"/>
</dbReference>
<dbReference type="EC" id="6.1.1.21" evidence="8"/>
<dbReference type="InterPro" id="IPR045864">
    <property type="entry name" value="aa-tRNA-synth_II/BPL/LPL"/>
</dbReference>
<dbReference type="InterPro" id="IPR015807">
    <property type="entry name" value="His-tRNA-ligase"/>
</dbReference>
<keyword evidence="6 8" id="KW-0030">Aminoacyl-tRNA synthetase</keyword>
<gene>
    <name evidence="8" type="primary">hisS</name>
    <name evidence="11" type="ORF">ENS82_05330</name>
</gene>
<evidence type="ECO:0000256" key="8">
    <source>
        <dbReference type="HAMAP-Rule" id="MF_00127"/>
    </source>
</evidence>
<feature type="binding site" evidence="9">
    <location>
        <begin position="269"/>
        <end position="270"/>
    </location>
    <ligand>
        <name>L-histidine</name>
        <dbReference type="ChEBI" id="CHEBI:57595"/>
    </ligand>
</feature>
<evidence type="ECO:0000256" key="3">
    <source>
        <dbReference type="ARBA" id="ARBA00022741"/>
    </source>
</evidence>
<dbReference type="CDD" id="cd00859">
    <property type="entry name" value="HisRS_anticodon"/>
    <property type="match status" value="1"/>
</dbReference>
<dbReference type="Pfam" id="PF13393">
    <property type="entry name" value="tRNA-synt_His"/>
    <property type="match status" value="1"/>
</dbReference>
<dbReference type="GO" id="GO:0005524">
    <property type="term" value="F:ATP binding"/>
    <property type="evidence" value="ECO:0007669"/>
    <property type="project" value="UniProtKB-UniRule"/>
</dbReference>
<comment type="caution">
    <text evidence="11">The sequence shown here is derived from an EMBL/GenBank/DDBJ whole genome shotgun (WGS) entry which is preliminary data.</text>
</comment>
<name>A0A7C3DT96_MEIRU</name>
<reference evidence="11" key="1">
    <citation type="journal article" date="2020" name="mSystems">
        <title>Genome- and Community-Level Interaction Insights into Carbon Utilization and Element Cycling Functions of Hydrothermarchaeota in Hydrothermal Sediment.</title>
        <authorList>
            <person name="Zhou Z."/>
            <person name="Liu Y."/>
            <person name="Xu W."/>
            <person name="Pan J."/>
            <person name="Luo Z.H."/>
            <person name="Li M."/>
        </authorList>
    </citation>
    <scope>NUCLEOTIDE SEQUENCE [LARGE SCALE GENOMIC DNA]</scope>
    <source>
        <strain evidence="11">SpSt-524</strain>
    </source>
</reference>
<dbReference type="Gene3D" id="3.40.50.800">
    <property type="entry name" value="Anticodon-binding domain"/>
    <property type="match status" value="1"/>
</dbReference>